<keyword evidence="2 5" id="KW-0547">Nucleotide-binding</keyword>
<dbReference type="InterPro" id="IPR000719">
    <property type="entry name" value="Prot_kinase_dom"/>
</dbReference>
<dbReference type="InterPro" id="IPR008271">
    <property type="entry name" value="Ser/Thr_kinase_AS"/>
</dbReference>
<dbReference type="InterPro" id="IPR017441">
    <property type="entry name" value="Protein_kinase_ATP_BS"/>
</dbReference>
<feature type="binding site" evidence="5">
    <location>
        <position position="122"/>
    </location>
    <ligand>
        <name>ATP</name>
        <dbReference type="ChEBI" id="CHEBI:30616"/>
    </ligand>
</feature>
<dbReference type="PROSITE" id="PS50011">
    <property type="entry name" value="PROTEIN_KINASE_DOM"/>
    <property type="match status" value="1"/>
</dbReference>
<keyword evidence="7" id="KW-0723">Serine/threonine-protein kinase</keyword>
<dbReference type="EMBL" id="QOIL01000002">
    <property type="protein sequence ID" value="RCG32736.1"/>
    <property type="molecule type" value="Genomic_DNA"/>
</dbReference>
<evidence type="ECO:0000256" key="4">
    <source>
        <dbReference type="ARBA" id="ARBA00022840"/>
    </source>
</evidence>
<dbReference type="InterPro" id="IPR011009">
    <property type="entry name" value="Kinase-like_dom_sf"/>
</dbReference>
<keyword evidence="8" id="KW-1185">Reference proteome</keyword>
<keyword evidence="4 5" id="KW-0067">ATP-binding</keyword>
<reference evidence="7 8" key="1">
    <citation type="submission" date="2018-06" db="EMBL/GenBank/DDBJ databases">
        <title>Sphaerisporangium craniellae sp. nov., isolated from a marine sponge in the South China Sea.</title>
        <authorList>
            <person name="Li L."/>
        </authorList>
    </citation>
    <scope>NUCLEOTIDE SEQUENCE [LARGE SCALE GENOMIC DNA]</scope>
    <source>
        <strain evidence="7 8">CCTCC AA 208026</strain>
    </source>
</reference>
<dbReference type="Gene3D" id="1.10.510.10">
    <property type="entry name" value="Transferase(Phosphotransferase) domain 1"/>
    <property type="match status" value="1"/>
</dbReference>
<name>A0A367FQR0_9ACTN</name>
<evidence type="ECO:0000256" key="1">
    <source>
        <dbReference type="ARBA" id="ARBA00022679"/>
    </source>
</evidence>
<evidence type="ECO:0000259" key="6">
    <source>
        <dbReference type="PROSITE" id="PS50011"/>
    </source>
</evidence>
<evidence type="ECO:0000256" key="5">
    <source>
        <dbReference type="PROSITE-ProRule" id="PRU10141"/>
    </source>
</evidence>
<dbReference type="CDD" id="cd14014">
    <property type="entry name" value="STKc_PknB_like"/>
    <property type="match status" value="1"/>
</dbReference>
<keyword evidence="1" id="KW-0808">Transferase</keyword>
<dbReference type="PANTHER" id="PTHR43289:SF34">
    <property type="entry name" value="SERINE_THREONINE-PROTEIN KINASE YBDM-RELATED"/>
    <property type="match status" value="1"/>
</dbReference>
<sequence>MYAMRDWMAVVGPKFQSEIAQLSEMVLWAEFDTRHSGSLLDEKGLAVVVMANNPDAKLALALPCLDDGSIFISWVRRVIVTPLDRSDPERIGDIVLRGRLGSGGMGRVFFGVTPDYERVAVKVIREDLADRAEVRARFAREIDALRTIQGPSVASLVEASEDEGESPWLAVEYVRGLSLREFVDHHGPIPADQAAPLGVLLADALQAVHQAGLLHRDLKPGNVLLGRDGPKVIDMGLVALAEGPTDLTTSESMLGTPACMAPEQINTPKNLTPKADVYALGATLLFALTKHYPYKAENLHALLFVITNPGKHPDLDGIPEEMTPIISAMLAYDPAARPDLAQARAWLTDLATRDGVALPIAIRRLAVATYVERPSDPPEVDQPMPRRRELAHVLDSDSVVARLAERLRGAYACNATF</sequence>
<organism evidence="7 8">
    <name type="scientific">Sphaerisporangium album</name>
    <dbReference type="NCBI Taxonomy" id="509200"/>
    <lineage>
        <taxon>Bacteria</taxon>
        <taxon>Bacillati</taxon>
        <taxon>Actinomycetota</taxon>
        <taxon>Actinomycetes</taxon>
        <taxon>Streptosporangiales</taxon>
        <taxon>Streptosporangiaceae</taxon>
        <taxon>Sphaerisporangium</taxon>
    </lineage>
</organism>
<evidence type="ECO:0000256" key="2">
    <source>
        <dbReference type="ARBA" id="ARBA00022741"/>
    </source>
</evidence>
<proteinExistence type="predicted"/>
<evidence type="ECO:0000256" key="3">
    <source>
        <dbReference type="ARBA" id="ARBA00022777"/>
    </source>
</evidence>
<gene>
    <name evidence="7" type="ORF">DQ384_04460</name>
</gene>
<feature type="domain" description="Protein kinase" evidence="6">
    <location>
        <begin position="94"/>
        <end position="347"/>
    </location>
</feature>
<dbReference type="PROSITE" id="PS00108">
    <property type="entry name" value="PROTEIN_KINASE_ST"/>
    <property type="match status" value="1"/>
</dbReference>
<comment type="caution">
    <text evidence="7">The sequence shown here is derived from an EMBL/GenBank/DDBJ whole genome shotgun (WGS) entry which is preliminary data.</text>
</comment>
<dbReference type="Pfam" id="PF00069">
    <property type="entry name" value="Pkinase"/>
    <property type="match status" value="1"/>
</dbReference>
<dbReference type="PROSITE" id="PS00107">
    <property type="entry name" value="PROTEIN_KINASE_ATP"/>
    <property type="match status" value="1"/>
</dbReference>
<dbReference type="PANTHER" id="PTHR43289">
    <property type="entry name" value="MITOGEN-ACTIVATED PROTEIN KINASE KINASE KINASE 20-RELATED"/>
    <property type="match status" value="1"/>
</dbReference>
<protein>
    <submittedName>
        <fullName evidence="7">Serine/threonine protein kinase</fullName>
    </submittedName>
</protein>
<dbReference type="GO" id="GO:0005524">
    <property type="term" value="F:ATP binding"/>
    <property type="evidence" value="ECO:0007669"/>
    <property type="project" value="UniProtKB-UniRule"/>
</dbReference>
<evidence type="ECO:0000313" key="8">
    <source>
        <dbReference type="Proteomes" id="UP000253094"/>
    </source>
</evidence>
<dbReference type="Proteomes" id="UP000253094">
    <property type="component" value="Unassembled WGS sequence"/>
</dbReference>
<keyword evidence="3 7" id="KW-0418">Kinase</keyword>
<dbReference type="Gene3D" id="3.30.200.20">
    <property type="entry name" value="Phosphorylase Kinase, domain 1"/>
    <property type="match status" value="1"/>
</dbReference>
<dbReference type="AlphaFoldDB" id="A0A367FQR0"/>
<evidence type="ECO:0000313" key="7">
    <source>
        <dbReference type="EMBL" id="RCG32736.1"/>
    </source>
</evidence>
<dbReference type="SUPFAM" id="SSF56112">
    <property type="entry name" value="Protein kinase-like (PK-like)"/>
    <property type="match status" value="1"/>
</dbReference>
<dbReference type="GO" id="GO:0004674">
    <property type="term" value="F:protein serine/threonine kinase activity"/>
    <property type="evidence" value="ECO:0007669"/>
    <property type="project" value="UniProtKB-KW"/>
</dbReference>
<accession>A0A367FQR0</accession>
<dbReference type="SMART" id="SM00220">
    <property type="entry name" value="S_TKc"/>
    <property type="match status" value="1"/>
</dbReference>